<dbReference type="AlphaFoldDB" id="D0LSG2"/>
<feature type="domain" description="CBS" evidence="3">
    <location>
        <begin position="78"/>
        <end position="137"/>
    </location>
</feature>
<proteinExistence type="predicted"/>
<dbReference type="InterPro" id="IPR000644">
    <property type="entry name" value="CBS_dom"/>
</dbReference>
<dbReference type="RefSeq" id="WP_012828261.1">
    <property type="nucleotide sequence ID" value="NC_013440.1"/>
</dbReference>
<keyword evidence="1 2" id="KW-0129">CBS domain</keyword>
<feature type="domain" description="CBS" evidence="3">
    <location>
        <begin position="12"/>
        <end position="72"/>
    </location>
</feature>
<dbReference type="Gene3D" id="3.10.580.10">
    <property type="entry name" value="CBS-domain"/>
    <property type="match status" value="1"/>
</dbReference>
<dbReference type="EMBL" id="CP001804">
    <property type="protein sequence ID" value="ACY15661.1"/>
    <property type="molecule type" value="Genomic_DNA"/>
</dbReference>
<evidence type="ECO:0000313" key="5">
    <source>
        <dbReference type="Proteomes" id="UP000001880"/>
    </source>
</evidence>
<dbReference type="eggNOG" id="COG0517">
    <property type="taxonomic scope" value="Bacteria"/>
</dbReference>
<dbReference type="Pfam" id="PF00571">
    <property type="entry name" value="CBS"/>
    <property type="match status" value="2"/>
</dbReference>
<evidence type="ECO:0000313" key="4">
    <source>
        <dbReference type="EMBL" id="ACY15661.1"/>
    </source>
</evidence>
<dbReference type="STRING" id="502025.Hoch_3159"/>
<dbReference type="PANTHER" id="PTHR43080:SF2">
    <property type="entry name" value="CBS DOMAIN-CONTAINING PROTEIN"/>
    <property type="match status" value="1"/>
</dbReference>
<keyword evidence="5" id="KW-1185">Reference proteome</keyword>
<dbReference type="CDD" id="cd02205">
    <property type="entry name" value="CBS_pair_SF"/>
    <property type="match status" value="1"/>
</dbReference>
<organism evidence="4 5">
    <name type="scientific">Haliangium ochraceum (strain DSM 14365 / JCM 11303 / SMP-2)</name>
    <dbReference type="NCBI Taxonomy" id="502025"/>
    <lineage>
        <taxon>Bacteria</taxon>
        <taxon>Pseudomonadati</taxon>
        <taxon>Myxococcota</taxon>
        <taxon>Polyangia</taxon>
        <taxon>Haliangiales</taxon>
        <taxon>Kofleriaceae</taxon>
        <taxon>Haliangium</taxon>
    </lineage>
</organism>
<evidence type="ECO:0000256" key="1">
    <source>
        <dbReference type="ARBA" id="ARBA00023122"/>
    </source>
</evidence>
<dbReference type="SUPFAM" id="SSF54631">
    <property type="entry name" value="CBS-domain pair"/>
    <property type="match status" value="1"/>
</dbReference>
<evidence type="ECO:0000259" key="3">
    <source>
        <dbReference type="PROSITE" id="PS51371"/>
    </source>
</evidence>
<dbReference type="HOGENOM" id="CLU_040681_12_1_7"/>
<dbReference type="PROSITE" id="PS51371">
    <property type="entry name" value="CBS"/>
    <property type="match status" value="2"/>
</dbReference>
<reference evidence="4 5" key="1">
    <citation type="journal article" date="2010" name="Stand. Genomic Sci.">
        <title>Complete genome sequence of Haliangium ochraceum type strain (SMP-2).</title>
        <authorList>
            <consortium name="US DOE Joint Genome Institute (JGI-PGF)"/>
            <person name="Ivanova N."/>
            <person name="Daum C."/>
            <person name="Lang E."/>
            <person name="Abt B."/>
            <person name="Kopitz M."/>
            <person name="Saunders E."/>
            <person name="Lapidus A."/>
            <person name="Lucas S."/>
            <person name="Glavina Del Rio T."/>
            <person name="Nolan M."/>
            <person name="Tice H."/>
            <person name="Copeland A."/>
            <person name="Cheng J.F."/>
            <person name="Chen F."/>
            <person name="Bruce D."/>
            <person name="Goodwin L."/>
            <person name="Pitluck S."/>
            <person name="Mavromatis K."/>
            <person name="Pati A."/>
            <person name="Mikhailova N."/>
            <person name="Chen A."/>
            <person name="Palaniappan K."/>
            <person name="Land M."/>
            <person name="Hauser L."/>
            <person name="Chang Y.J."/>
            <person name="Jeffries C.D."/>
            <person name="Detter J.C."/>
            <person name="Brettin T."/>
            <person name="Rohde M."/>
            <person name="Goker M."/>
            <person name="Bristow J."/>
            <person name="Markowitz V."/>
            <person name="Eisen J.A."/>
            <person name="Hugenholtz P."/>
            <person name="Kyrpides N.C."/>
            <person name="Klenk H.P."/>
        </authorList>
    </citation>
    <scope>NUCLEOTIDE SEQUENCE [LARGE SCALE GENOMIC DNA]</scope>
    <source>
        <strain evidence="5">DSM 14365 / CIP 107738 / JCM 11303 / AJ 13395 / SMP-2</strain>
    </source>
</reference>
<sequence>MRSIQKPIKDFLSDEPLAAVAPDDPVTAAIAAMKKSKWDCALVLDGDTLVGIFTERDFLYRVSAAQADPAATKVRDVMTAEPETLRPQDSIAYAINRMVVRGFRNVPIVDDDGKAVAVLDVRDVMTHLDVVFKEVQETQIVEKEWDEWTDIGGGA</sequence>
<accession>D0LSG2</accession>
<name>D0LSG2_HALO1</name>
<dbReference type="Proteomes" id="UP000001880">
    <property type="component" value="Chromosome"/>
</dbReference>
<dbReference type="OrthoDB" id="9807125at2"/>
<dbReference type="InterPro" id="IPR051257">
    <property type="entry name" value="Diverse_CBS-Domain"/>
</dbReference>
<dbReference type="SMART" id="SM00116">
    <property type="entry name" value="CBS"/>
    <property type="match status" value="2"/>
</dbReference>
<protein>
    <submittedName>
        <fullName evidence="4">Putative signal transduction protein with CBS domains</fullName>
    </submittedName>
</protein>
<evidence type="ECO:0000256" key="2">
    <source>
        <dbReference type="PROSITE-ProRule" id="PRU00703"/>
    </source>
</evidence>
<dbReference type="KEGG" id="hoh:Hoch_3159"/>
<dbReference type="PANTHER" id="PTHR43080">
    <property type="entry name" value="CBS DOMAIN-CONTAINING PROTEIN CBSX3, MITOCHONDRIAL"/>
    <property type="match status" value="1"/>
</dbReference>
<dbReference type="InterPro" id="IPR046342">
    <property type="entry name" value="CBS_dom_sf"/>
</dbReference>
<gene>
    <name evidence="4" type="ordered locus">Hoch_3159</name>
</gene>